<dbReference type="EMBL" id="JACETU010000002">
    <property type="protein sequence ID" value="KAF7437092.1"/>
    <property type="molecule type" value="Genomic_DNA"/>
</dbReference>
<dbReference type="RefSeq" id="XP_036634991.1">
    <property type="nucleotide sequence ID" value="XM_036773518.1"/>
</dbReference>
<gene>
    <name evidence="2" type="ORF">PC9H_003926</name>
</gene>
<reference evidence="2" key="1">
    <citation type="submission" date="2019-07" db="EMBL/GenBank/DDBJ databases">
        <authorList>
            <person name="Palmer J.M."/>
        </authorList>
    </citation>
    <scope>NUCLEOTIDE SEQUENCE</scope>
    <source>
        <strain evidence="2">PC9</strain>
    </source>
</reference>
<evidence type="ECO:0000313" key="3">
    <source>
        <dbReference type="Proteomes" id="UP000623687"/>
    </source>
</evidence>
<dbReference type="OrthoDB" id="10376575at2759"/>
<dbReference type="AlphaFoldDB" id="A0A8H7DVR4"/>
<organism evidence="2 3">
    <name type="scientific">Pleurotus ostreatus</name>
    <name type="common">Oyster mushroom</name>
    <name type="synonym">White-rot fungus</name>
    <dbReference type="NCBI Taxonomy" id="5322"/>
    <lineage>
        <taxon>Eukaryota</taxon>
        <taxon>Fungi</taxon>
        <taxon>Dikarya</taxon>
        <taxon>Basidiomycota</taxon>
        <taxon>Agaricomycotina</taxon>
        <taxon>Agaricomycetes</taxon>
        <taxon>Agaricomycetidae</taxon>
        <taxon>Agaricales</taxon>
        <taxon>Pleurotineae</taxon>
        <taxon>Pleurotaceae</taxon>
        <taxon>Pleurotus</taxon>
    </lineage>
</organism>
<accession>A0A8H7DVR4</accession>
<sequence length="208" mass="23071">MAPYFRPRYMSATHVPSSTERLMNPFYHSQVKLPPYRARYLQRFHPYPRGSPSRLPGWARDDRDFDLEWDEFLEMADAFQRLNMDSIPRHNNAYTFPDHAANGEQEEPQETDDLRAVAPNAVDTVSAETQTIGAVDVQRQRDSNGVIEDSFIVIPTGGDGGENQGDGPLEAGSSTSHVLQEAASSSPPVGMLREQSPGLSQRVGVIGV</sequence>
<dbReference type="GeneID" id="59373744"/>
<feature type="compositionally biased region" description="Polar residues" evidence="1">
    <location>
        <begin position="172"/>
        <end position="187"/>
    </location>
</feature>
<evidence type="ECO:0000256" key="1">
    <source>
        <dbReference type="SAM" id="MobiDB-lite"/>
    </source>
</evidence>
<proteinExistence type="predicted"/>
<evidence type="ECO:0000313" key="2">
    <source>
        <dbReference type="EMBL" id="KAF7437092.1"/>
    </source>
</evidence>
<keyword evidence="3" id="KW-1185">Reference proteome</keyword>
<dbReference type="Proteomes" id="UP000623687">
    <property type="component" value="Unassembled WGS sequence"/>
</dbReference>
<feature type="region of interest" description="Disordered" evidence="1">
    <location>
        <begin position="155"/>
        <end position="208"/>
    </location>
</feature>
<comment type="caution">
    <text evidence="2">The sequence shown here is derived from an EMBL/GenBank/DDBJ whole genome shotgun (WGS) entry which is preliminary data.</text>
</comment>
<name>A0A8H7DVR4_PLEOS</name>
<dbReference type="VEuPathDB" id="FungiDB:PC9H_003926"/>
<protein>
    <submittedName>
        <fullName evidence="2">Uncharacterized protein</fullName>
    </submittedName>
</protein>